<dbReference type="InterPro" id="IPR033140">
    <property type="entry name" value="Lipase_GDXG_put_SER_AS"/>
</dbReference>
<dbReference type="InterPro" id="IPR050300">
    <property type="entry name" value="GDXG_lipolytic_enzyme"/>
</dbReference>
<sequence>MPLDPEVAAHLELQRHLPPRSSLDIAATREMMRRAAALSGPPPLLPRVEDIALPTGLRARQYWPALDPALPLTVYFHGGRFFSGDLESHDTICRLLALASASRVLAVDYRLAPEHPFPAAVEDARTALAWALLQDVPVAVAGDSAGANLAAVAALDHRHSLRLRCQLLIYPMIDAVCASHSYTEFAEGYGPGAADMRRGWSEYLPAGSDPRDPLASPLYTPDLTGAAPALVITAEYDTLRDEAESYARRLSAPVQRYPGAIHGFFLMQSPLALARQSLQDAAAFLRHHL</sequence>
<evidence type="ECO:0000256" key="3">
    <source>
        <dbReference type="PROSITE-ProRule" id="PRU10038"/>
    </source>
</evidence>
<evidence type="ECO:0000313" key="5">
    <source>
        <dbReference type="EMBL" id="ABJ83120.1"/>
    </source>
</evidence>
<accession>Q026E9</accession>
<dbReference type="GO" id="GO:0016787">
    <property type="term" value="F:hydrolase activity"/>
    <property type="evidence" value="ECO:0007669"/>
    <property type="project" value="UniProtKB-KW"/>
</dbReference>
<evidence type="ECO:0000256" key="1">
    <source>
        <dbReference type="ARBA" id="ARBA00010515"/>
    </source>
</evidence>
<proteinExistence type="inferred from homology"/>
<dbReference type="OrthoDB" id="9815425at2"/>
<reference evidence="5" key="1">
    <citation type="submission" date="2006-10" db="EMBL/GenBank/DDBJ databases">
        <title>Complete sequence of Solibacter usitatus Ellin6076.</title>
        <authorList>
            <consortium name="US DOE Joint Genome Institute"/>
            <person name="Copeland A."/>
            <person name="Lucas S."/>
            <person name="Lapidus A."/>
            <person name="Barry K."/>
            <person name="Detter J.C."/>
            <person name="Glavina del Rio T."/>
            <person name="Hammon N."/>
            <person name="Israni S."/>
            <person name="Dalin E."/>
            <person name="Tice H."/>
            <person name="Pitluck S."/>
            <person name="Thompson L.S."/>
            <person name="Brettin T."/>
            <person name="Bruce D."/>
            <person name="Han C."/>
            <person name="Tapia R."/>
            <person name="Gilna P."/>
            <person name="Schmutz J."/>
            <person name="Larimer F."/>
            <person name="Land M."/>
            <person name="Hauser L."/>
            <person name="Kyrpides N."/>
            <person name="Mikhailova N."/>
            <person name="Janssen P.H."/>
            <person name="Kuske C.R."/>
            <person name="Richardson P."/>
        </authorList>
    </citation>
    <scope>NUCLEOTIDE SEQUENCE</scope>
    <source>
        <strain evidence="5">Ellin6076</strain>
    </source>
</reference>
<dbReference type="AlphaFoldDB" id="Q026E9"/>
<dbReference type="HOGENOM" id="CLU_012494_6_4_0"/>
<feature type="domain" description="Alpha/beta hydrolase fold-3" evidence="4">
    <location>
        <begin position="74"/>
        <end position="265"/>
    </location>
</feature>
<comment type="similarity">
    <text evidence="1">Belongs to the 'GDXG' lipolytic enzyme family.</text>
</comment>
<dbReference type="EMBL" id="CP000473">
    <property type="protein sequence ID" value="ABJ83120.1"/>
    <property type="molecule type" value="Genomic_DNA"/>
</dbReference>
<dbReference type="Gene3D" id="3.40.50.1820">
    <property type="entry name" value="alpha/beta hydrolase"/>
    <property type="match status" value="1"/>
</dbReference>
<name>Q026E9_SOLUE</name>
<dbReference type="SUPFAM" id="SSF53474">
    <property type="entry name" value="alpha/beta-Hydrolases"/>
    <property type="match status" value="1"/>
</dbReference>
<dbReference type="ESTHER" id="solus-q43ly2">
    <property type="family name" value="Hormone-sensitive_lipase_like"/>
</dbReference>
<feature type="active site" evidence="3">
    <location>
        <position position="144"/>
    </location>
</feature>
<dbReference type="PANTHER" id="PTHR48081">
    <property type="entry name" value="AB HYDROLASE SUPERFAMILY PROTEIN C4A8.06C"/>
    <property type="match status" value="1"/>
</dbReference>
<dbReference type="KEGG" id="sus:Acid_2130"/>
<dbReference type="InterPro" id="IPR029058">
    <property type="entry name" value="AB_hydrolase_fold"/>
</dbReference>
<dbReference type="InterPro" id="IPR013094">
    <property type="entry name" value="AB_hydrolase_3"/>
</dbReference>
<protein>
    <submittedName>
        <fullName evidence="5">Alpha/beta hydrolase fold-3 domain protein</fullName>
    </submittedName>
</protein>
<gene>
    <name evidence="5" type="ordered locus">Acid_2130</name>
</gene>
<keyword evidence="2 5" id="KW-0378">Hydrolase</keyword>
<dbReference type="PANTHER" id="PTHR48081:SF8">
    <property type="entry name" value="ALPHA_BETA HYDROLASE FOLD-3 DOMAIN-CONTAINING PROTEIN-RELATED"/>
    <property type="match status" value="1"/>
</dbReference>
<dbReference type="InParanoid" id="Q026E9"/>
<organism evidence="5">
    <name type="scientific">Solibacter usitatus (strain Ellin6076)</name>
    <dbReference type="NCBI Taxonomy" id="234267"/>
    <lineage>
        <taxon>Bacteria</taxon>
        <taxon>Pseudomonadati</taxon>
        <taxon>Acidobacteriota</taxon>
        <taxon>Terriglobia</taxon>
        <taxon>Bryobacterales</taxon>
        <taxon>Solibacteraceae</taxon>
        <taxon>Candidatus Solibacter</taxon>
    </lineage>
</organism>
<dbReference type="PROSITE" id="PS01174">
    <property type="entry name" value="LIPASE_GDXG_SER"/>
    <property type="match status" value="1"/>
</dbReference>
<dbReference type="eggNOG" id="COG0657">
    <property type="taxonomic scope" value="Bacteria"/>
</dbReference>
<dbReference type="STRING" id="234267.Acid_2130"/>
<dbReference type="Pfam" id="PF07859">
    <property type="entry name" value="Abhydrolase_3"/>
    <property type="match status" value="1"/>
</dbReference>
<dbReference type="FunCoup" id="Q026E9">
    <property type="interactions" value="406"/>
</dbReference>
<evidence type="ECO:0000259" key="4">
    <source>
        <dbReference type="Pfam" id="PF07859"/>
    </source>
</evidence>
<evidence type="ECO:0000256" key="2">
    <source>
        <dbReference type="ARBA" id="ARBA00022801"/>
    </source>
</evidence>